<feature type="repeat" description="PPR" evidence="5">
    <location>
        <begin position="1074"/>
        <end position="1108"/>
    </location>
</feature>
<name>A0A067QNJ7_9AGAM</name>
<dbReference type="NCBIfam" id="TIGR00756">
    <property type="entry name" value="PPR"/>
    <property type="match status" value="3"/>
</dbReference>
<feature type="region of interest" description="Disordered" evidence="6">
    <location>
        <begin position="98"/>
        <end position="143"/>
    </location>
</feature>
<proteinExistence type="inferred from homology"/>
<feature type="compositionally biased region" description="Basic and acidic residues" evidence="6">
    <location>
        <begin position="170"/>
        <end position="181"/>
    </location>
</feature>
<dbReference type="STRING" id="933084.A0A067QNJ7"/>
<comment type="function">
    <text evidence="3">Regulates mitochondrial small subunit maturation by controlling 15S rRNA 5'-end processing. Localizes to the 5' precursor of the 15S rRNA in a position that is subsequently occupied by mS47 in the mature yeast mtSSU. Uses structure and sequence-specific RNA recognition, binding to a single-stranded region of the precursor and specifically recognizing bases -6 to -1. The exchange of Ccm1 for mS47 is coupled to the irreversible removal of precursor rRNA that is accompanied by conformational changes of the mitoribosomal proteins uS5m and mS26. These conformational changes signal completion of 5'-end rRNA processing through protection of the mature 5'-end of the 15S rRNA and stabilization of mS47. The removal of the 5' precursor together with the dissociation of Ccm1 may be catalyzed by the 5'-3' exoribonuclease Pet127. Involved in the specific removal of group I introns in mitochondrial encoded transcripts.</text>
</comment>
<dbReference type="Pfam" id="PF13041">
    <property type="entry name" value="PPR_2"/>
    <property type="match status" value="1"/>
</dbReference>
<gene>
    <name evidence="7" type="ORF">JAAARDRAFT_53039</name>
</gene>
<reference evidence="8" key="1">
    <citation type="journal article" date="2014" name="Proc. Natl. Acad. Sci. U.S.A.">
        <title>Extensive sampling of basidiomycete genomes demonstrates inadequacy of the white-rot/brown-rot paradigm for wood decay fungi.</title>
        <authorList>
            <person name="Riley R."/>
            <person name="Salamov A.A."/>
            <person name="Brown D.W."/>
            <person name="Nagy L.G."/>
            <person name="Floudas D."/>
            <person name="Held B.W."/>
            <person name="Levasseur A."/>
            <person name="Lombard V."/>
            <person name="Morin E."/>
            <person name="Otillar R."/>
            <person name="Lindquist E.A."/>
            <person name="Sun H."/>
            <person name="LaButti K.M."/>
            <person name="Schmutz J."/>
            <person name="Jabbour D."/>
            <person name="Luo H."/>
            <person name="Baker S.E."/>
            <person name="Pisabarro A.G."/>
            <person name="Walton J.D."/>
            <person name="Blanchette R.A."/>
            <person name="Henrissat B."/>
            <person name="Martin F."/>
            <person name="Cullen D."/>
            <person name="Hibbett D.S."/>
            <person name="Grigoriev I.V."/>
        </authorList>
    </citation>
    <scope>NUCLEOTIDE SEQUENCE [LARGE SCALE GENOMIC DNA]</scope>
    <source>
        <strain evidence="8">MUCL 33604</strain>
    </source>
</reference>
<feature type="repeat" description="PPR" evidence="5">
    <location>
        <begin position="1109"/>
        <end position="1143"/>
    </location>
</feature>
<dbReference type="PANTHER" id="PTHR47447">
    <property type="entry name" value="OS03G0856100 PROTEIN"/>
    <property type="match status" value="1"/>
</dbReference>
<dbReference type="PROSITE" id="PS51375">
    <property type="entry name" value="PPR"/>
    <property type="match status" value="2"/>
</dbReference>
<evidence type="ECO:0000256" key="2">
    <source>
        <dbReference type="ARBA" id="ARBA00022737"/>
    </source>
</evidence>
<dbReference type="Proteomes" id="UP000027265">
    <property type="component" value="Unassembled WGS sequence"/>
</dbReference>
<keyword evidence="2" id="KW-0677">Repeat</keyword>
<dbReference type="Gene3D" id="1.25.40.10">
    <property type="entry name" value="Tetratricopeptide repeat domain"/>
    <property type="match status" value="4"/>
</dbReference>
<dbReference type="OrthoDB" id="411857at2759"/>
<evidence type="ECO:0000256" key="5">
    <source>
        <dbReference type="PROSITE-ProRule" id="PRU00708"/>
    </source>
</evidence>
<dbReference type="EMBL" id="KL197709">
    <property type="protein sequence ID" value="KDQ65137.1"/>
    <property type="molecule type" value="Genomic_DNA"/>
</dbReference>
<evidence type="ECO:0000256" key="6">
    <source>
        <dbReference type="SAM" id="MobiDB-lite"/>
    </source>
</evidence>
<comment type="similarity">
    <text evidence="1">Belongs to the CCM1 family.</text>
</comment>
<organism evidence="7 8">
    <name type="scientific">Jaapia argillacea MUCL 33604</name>
    <dbReference type="NCBI Taxonomy" id="933084"/>
    <lineage>
        <taxon>Eukaryota</taxon>
        <taxon>Fungi</taxon>
        <taxon>Dikarya</taxon>
        <taxon>Basidiomycota</taxon>
        <taxon>Agaricomycotina</taxon>
        <taxon>Agaricomycetes</taxon>
        <taxon>Agaricomycetidae</taxon>
        <taxon>Jaapiales</taxon>
        <taxon>Jaapiaceae</taxon>
        <taxon>Jaapia</taxon>
    </lineage>
</organism>
<dbReference type="InterPro" id="IPR011990">
    <property type="entry name" value="TPR-like_helical_dom_sf"/>
</dbReference>
<evidence type="ECO:0000256" key="4">
    <source>
        <dbReference type="ARBA" id="ARBA00044511"/>
    </source>
</evidence>
<dbReference type="Pfam" id="PF01535">
    <property type="entry name" value="PPR"/>
    <property type="match status" value="3"/>
</dbReference>
<dbReference type="HOGENOM" id="CLU_002074_1_0_1"/>
<dbReference type="InterPro" id="IPR002885">
    <property type="entry name" value="PPR_rpt"/>
</dbReference>
<accession>A0A067QNJ7</accession>
<sequence>MLPKVANHILHHTARAAAAVQNQTGQTIRSVLQSHTALPSTTTTAVTSGGGGGIGGWNGATSSSWGSSGAGPGGAKYQSSSRFYNGYTGSGRAITQANSTAADGDDSEELKSNRPSRQPTKGTTKQKARSRSQSLSGRLERGEKLGVLQTVKLHARSRHAFAETSGTGDGKVESEIEGERVPRRRRNSTASHESSSNPASGIPPPPPEALQKQSTAPQSSRIGALPWKGSEDEFIGDDKALSVSLQAAKQSGDPTRVIHEVSKIRAAPGDRTTTLFNLAIEALYETRTAGEPLKFILETYNDMIGRSLIPNFKTYSLLILALTDRDEEVRKVITTLQTRKKTGSLPGRSEVSSESMDNSRIKQLQSENNFASAMSLFQAACSVPYFADKIPIQIYSNLIRSCANHANLDAAISVYGHLEQRQDVLPSPMVYANLISAFTNAKDLKGAKTVFAEFKAASREDRIGWRNRDLVYGDSIASLGDDKRSGAARTSQLIVYNRMLEAYFRCGQPAAALGLLEKMMDTEHGDAFGPADAPPPASSTFTVVISGFCQVGDVTTALSWFDKLLQQERTARHPWEPSAQPVRPDQVAWICMLEALMEHQMVDELNKLWSIQLETATRDGLQIRPIDRIGVLELNIRRLNSNADMPQDQVIATLDFLAQQVFFTDARGGQLNYLKDQTIRLADAVVQKYALHNSLEKAVDFVEHYMACTFKQCERGLDAEGNTRSDYQVKSRMQLIISNANAQLLTPTTPPLPLPLAFRISRLSESVGLLPSRSTASYYLYAFQHATKAGDSLNLTLREWEILTYAATVLALPPVEGEVVSRPKDLNWHGIASFLKVLERHNVEVGNMSDLVLRRLVQISLAHAGRPDSRKAFASLGHVLGPMMSEVLSSSDGSLSDTAVTTPVSEVDLAPLPMTKRVTIDPYHSRSVEEFFPSHPRVTPLTAYARFQKGMHSGMYPTPEVIGRLIAALGRLGELDKVRILYGAAQTVLNSLEHDKKLQSQGWYQVEDQMIVAYAHAGRADIAHTHRVRMLEHGGTPSADAYGALIQCVKDTTDDTQNAMALFEESQVRGVNPNTFLYNTIISKLAKARKADYAIELFQQMKITGHRPTSVTYGAVIAACCRVGDAHSADQLFIEMTSQGNFRPRVPPYNTMIQLYVHTKPDRERALHYYNALLDARIQPSAHTYKLLLDAYGTIEPVDIQAMEQVFAQLTTDKNVTVNGTHWAALINATGCVQKDLDKAVAIFESVATHPSTLASRSVLPDAIVYESLINVFVTLRRPDLIPPYIERLRASGIHMTAYIANLLIKGYAASGDLEQARSVFEGLLDPPEGIAAPNNHLSHGSGSSGSVPTNAPVYREPSTWEAMVRAELGNGERDRAVALLDRLQARKFPPAVYNRISGIMLDDSVSPWPSTDSSTVASSELP</sequence>
<feature type="compositionally biased region" description="Polar residues" evidence="6">
    <location>
        <begin position="113"/>
        <end position="123"/>
    </location>
</feature>
<evidence type="ECO:0000313" key="8">
    <source>
        <dbReference type="Proteomes" id="UP000027265"/>
    </source>
</evidence>
<dbReference type="PANTHER" id="PTHR47447:SF17">
    <property type="entry name" value="OS12G0638900 PROTEIN"/>
    <property type="match status" value="1"/>
</dbReference>
<feature type="compositionally biased region" description="Polar residues" evidence="6">
    <location>
        <begin position="211"/>
        <end position="221"/>
    </location>
</feature>
<feature type="region of interest" description="Disordered" evidence="6">
    <location>
        <begin position="158"/>
        <end position="224"/>
    </location>
</feature>
<feature type="region of interest" description="Disordered" evidence="6">
    <location>
        <begin position="36"/>
        <end position="59"/>
    </location>
</feature>
<comment type="subunit">
    <text evidence="4">Binds to mitochondrial small subunit 15S rRNA.</text>
</comment>
<keyword evidence="8" id="KW-1185">Reference proteome</keyword>
<feature type="compositionally biased region" description="Low complexity" evidence="6">
    <location>
        <begin position="36"/>
        <end position="47"/>
    </location>
</feature>
<evidence type="ECO:0000256" key="1">
    <source>
        <dbReference type="ARBA" id="ARBA00006192"/>
    </source>
</evidence>
<feature type="compositionally biased region" description="Gly residues" evidence="6">
    <location>
        <begin position="48"/>
        <end position="58"/>
    </location>
</feature>
<dbReference type="InParanoid" id="A0A067QNJ7"/>
<evidence type="ECO:0000313" key="7">
    <source>
        <dbReference type="EMBL" id="KDQ65137.1"/>
    </source>
</evidence>
<protein>
    <submittedName>
        <fullName evidence="7">Uncharacterized protein</fullName>
    </submittedName>
</protein>
<evidence type="ECO:0000256" key="3">
    <source>
        <dbReference type="ARBA" id="ARBA00044493"/>
    </source>
</evidence>